<dbReference type="AlphaFoldDB" id="A0A1I3WI93"/>
<accession>A0A1I3WI93</accession>
<protein>
    <submittedName>
        <fullName evidence="1">Uncharacterized protein</fullName>
    </submittedName>
</protein>
<keyword evidence="2" id="KW-1185">Reference proteome</keyword>
<organism evidence="1 2">
    <name type="scientific">Streptosporangium canum</name>
    <dbReference type="NCBI Taxonomy" id="324952"/>
    <lineage>
        <taxon>Bacteria</taxon>
        <taxon>Bacillati</taxon>
        <taxon>Actinomycetota</taxon>
        <taxon>Actinomycetes</taxon>
        <taxon>Streptosporangiales</taxon>
        <taxon>Streptosporangiaceae</taxon>
        <taxon>Streptosporangium</taxon>
    </lineage>
</organism>
<dbReference type="EMBL" id="FOQY01000016">
    <property type="protein sequence ID" value="SFK07162.1"/>
    <property type="molecule type" value="Genomic_DNA"/>
</dbReference>
<evidence type="ECO:0000313" key="1">
    <source>
        <dbReference type="EMBL" id="SFK07162.1"/>
    </source>
</evidence>
<reference evidence="2" key="1">
    <citation type="submission" date="2016-10" db="EMBL/GenBank/DDBJ databases">
        <authorList>
            <person name="Varghese N."/>
            <person name="Submissions S."/>
        </authorList>
    </citation>
    <scope>NUCLEOTIDE SEQUENCE [LARGE SCALE GENOMIC DNA]</scope>
    <source>
        <strain evidence="2">CGMCC 4.2126</strain>
    </source>
</reference>
<proteinExistence type="predicted"/>
<name>A0A1I3WI93_9ACTN</name>
<evidence type="ECO:0000313" key="2">
    <source>
        <dbReference type="Proteomes" id="UP000199111"/>
    </source>
</evidence>
<gene>
    <name evidence="1" type="ORF">SAMN05216275_116160</name>
</gene>
<sequence>MCFDGIMIRISLECHLDRPNAVADNCFYFYDSFFVTRVSVERAYKAIDNGVGKSNLVAKDMADLSDCTCRFTRELNFLAAGTRRGSREGPLKADVEITFVGSSNHIRKC</sequence>
<dbReference type="Proteomes" id="UP000199111">
    <property type="component" value="Unassembled WGS sequence"/>
</dbReference>